<dbReference type="EMBL" id="JADNYJ010000200">
    <property type="protein sequence ID" value="KAF8875219.1"/>
    <property type="molecule type" value="Genomic_DNA"/>
</dbReference>
<feature type="domain" description="Beta-lactamase-related" evidence="1">
    <location>
        <begin position="12"/>
        <end position="381"/>
    </location>
</feature>
<comment type="caution">
    <text evidence="2">The sequence shown here is derived from an EMBL/GenBank/DDBJ whole genome shotgun (WGS) entry which is preliminary data.</text>
</comment>
<organism evidence="2 3">
    <name type="scientific">Gymnopilus junonius</name>
    <name type="common">Spectacular rustgill mushroom</name>
    <name type="synonym">Gymnopilus spectabilis subsp. junonius</name>
    <dbReference type="NCBI Taxonomy" id="109634"/>
    <lineage>
        <taxon>Eukaryota</taxon>
        <taxon>Fungi</taxon>
        <taxon>Dikarya</taxon>
        <taxon>Basidiomycota</taxon>
        <taxon>Agaricomycotina</taxon>
        <taxon>Agaricomycetes</taxon>
        <taxon>Agaricomycetidae</taxon>
        <taxon>Agaricales</taxon>
        <taxon>Agaricineae</taxon>
        <taxon>Hymenogastraceae</taxon>
        <taxon>Gymnopilus</taxon>
    </lineage>
</organism>
<sequence>MATLTSKGKQALDDLVSQVIQDNRIPGFIYGATSVDEEIYFKAGGTNVVNDPESGQVNGDSIFWICSQSKMIVHLAALKLIEEGKLAFEDPISHYFPEFAHLVIVEDQMAPNWTYKPAEMVITVKHLLHHTSGLFYPMRDIKFDQQMDIYAAPHSAGDAVSEFISLVKGDLPGIPVLFEPGTNFVYGFSSDILGFAIEKATGQSLESCLQENIFKPLGMSASFYLTPDLKARLVDLTYRRNGNMEAWAGQSKLIEQDPAKVKRHMGGVGLYASLRDYLTLLRHILQIHKGTAKNTLFSAEIIRSVFEPVLNDEGSKGISDLLEFYPFTPRGSVLQWSSALAIAATDWPGRRRKGTAFWFGWANTYHTLDPETGIATVFGTQIIPTADQKVYKLYVDFEETLYAGLSQQKPQ</sequence>
<dbReference type="Gene3D" id="3.40.710.10">
    <property type="entry name" value="DD-peptidase/beta-lactamase superfamily"/>
    <property type="match status" value="1"/>
</dbReference>
<dbReference type="InterPro" id="IPR012338">
    <property type="entry name" value="Beta-lactam/transpept-like"/>
</dbReference>
<name>A0A9P5NC93_GYMJU</name>
<accession>A0A9P5NC93</accession>
<dbReference type="PANTHER" id="PTHR43283:SF3">
    <property type="entry name" value="BETA-LACTAMASE FAMILY PROTEIN (AFU_ORTHOLOGUE AFUA_5G07500)"/>
    <property type="match status" value="1"/>
</dbReference>
<dbReference type="Pfam" id="PF00144">
    <property type="entry name" value="Beta-lactamase"/>
    <property type="match status" value="1"/>
</dbReference>
<gene>
    <name evidence="2" type="ORF">CPB84DRAFT_1796777</name>
</gene>
<dbReference type="InterPro" id="IPR050789">
    <property type="entry name" value="Diverse_Enzym_Activities"/>
</dbReference>
<dbReference type="SUPFAM" id="SSF56601">
    <property type="entry name" value="beta-lactamase/transpeptidase-like"/>
    <property type="match status" value="1"/>
</dbReference>
<dbReference type="PANTHER" id="PTHR43283">
    <property type="entry name" value="BETA-LACTAMASE-RELATED"/>
    <property type="match status" value="1"/>
</dbReference>
<evidence type="ECO:0000259" key="1">
    <source>
        <dbReference type="Pfam" id="PF00144"/>
    </source>
</evidence>
<reference evidence="2" key="1">
    <citation type="submission" date="2020-11" db="EMBL/GenBank/DDBJ databases">
        <authorList>
            <consortium name="DOE Joint Genome Institute"/>
            <person name="Ahrendt S."/>
            <person name="Riley R."/>
            <person name="Andreopoulos W."/>
            <person name="LaButti K."/>
            <person name="Pangilinan J."/>
            <person name="Ruiz-duenas F.J."/>
            <person name="Barrasa J.M."/>
            <person name="Sanchez-Garcia M."/>
            <person name="Camarero S."/>
            <person name="Miyauchi S."/>
            <person name="Serrano A."/>
            <person name="Linde D."/>
            <person name="Babiker R."/>
            <person name="Drula E."/>
            <person name="Ayuso-Fernandez I."/>
            <person name="Pacheco R."/>
            <person name="Padilla G."/>
            <person name="Ferreira P."/>
            <person name="Barriuso J."/>
            <person name="Kellner H."/>
            <person name="Castanera R."/>
            <person name="Alfaro M."/>
            <person name="Ramirez L."/>
            <person name="Pisabarro A.G."/>
            <person name="Kuo A."/>
            <person name="Tritt A."/>
            <person name="Lipzen A."/>
            <person name="He G."/>
            <person name="Yan M."/>
            <person name="Ng V."/>
            <person name="Cullen D."/>
            <person name="Martin F."/>
            <person name="Rosso M.-N."/>
            <person name="Henrissat B."/>
            <person name="Hibbett D."/>
            <person name="Martinez A.T."/>
            <person name="Grigoriev I.V."/>
        </authorList>
    </citation>
    <scope>NUCLEOTIDE SEQUENCE</scope>
    <source>
        <strain evidence="2">AH 44721</strain>
    </source>
</reference>
<dbReference type="AlphaFoldDB" id="A0A9P5NC93"/>
<dbReference type="OrthoDB" id="428260at2759"/>
<evidence type="ECO:0000313" key="3">
    <source>
        <dbReference type="Proteomes" id="UP000724874"/>
    </source>
</evidence>
<dbReference type="Proteomes" id="UP000724874">
    <property type="component" value="Unassembled WGS sequence"/>
</dbReference>
<dbReference type="InterPro" id="IPR001466">
    <property type="entry name" value="Beta-lactam-related"/>
</dbReference>
<protein>
    <submittedName>
        <fullName evidence="2">Beta-lactamase/transpeptidase-like protein</fullName>
    </submittedName>
</protein>
<proteinExistence type="predicted"/>
<evidence type="ECO:0000313" key="2">
    <source>
        <dbReference type="EMBL" id="KAF8875219.1"/>
    </source>
</evidence>
<keyword evidence="3" id="KW-1185">Reference proteome</keyword>